<dbReference type="Proteomes" id="UP000228888">
    <property type="component" value="Unassembled WGS sequence"/>
</dbReference>
<dbReference type="EMBL" id="PFIH01000064">
    <property type="protein sequence ID" value="PIX27891.1"/>
    <property type="molecule type" value="Genomic_DNA"/>
</dbReference>
<accession>A0A2H9RD45</accession>
<evidence type="ECO:0000259" key="4">
    <source>
        <dbReference type="PROSITE" id="PS50296"/>
    </source>
</evidence>
<dbReference type="EMBL" id="PFMG01000022">
    <property type="protein sequence ID" value="PIY99924.1"/>
    <property type="molecule type" value="Genomic_DNA"/>
</dbReference>
<dbReference type="AlphaFoldDB" id="A0A2G9LJR1"/>
<comment type="similarity">
    <text evidence="1">Belongs to the SUI1 family.</text>
</comment>
<feature type="domain" description="SUI1" evidence="4">
    <location>
        <begin position="27"/>
        <end position="94"/>
    </location>
</feature>
<sequence>MSKICSICGLPEELCVCKKPSTNVQHIIARTEIRQYGKVITIIDGFDKTLDLKGLVRQLKTKFACGGSFDKEKRAIELQGNHTAKIKQELIRMGFSEQNIQLI</sequence>
<dbReference type="NCBIfam" id="NF002096">
    <property type="entry name" value="PRK00939.1"/>
    <property type="match status" value="1"/>
</dbReference>
<evidence type="ECO:0000313" key="12">
    <source>
        <dbReference type="EMBL" id="PJC01479.1"/>
    </source>
</evidence>
<evidence type="ECO:0000256" key="2">
    <source>
        <dbReference type="ARBA" id="ARBA00022845"/>
    </source>
</evidence>
<dbReference type="Gene3D" id="3.30.780.10">
    <property type="entry name" value="SUI1-like domain"/>
    <property type="match status" value="1"/>
</dbReference>
<dbReference type="EMBL" id="PCUF01000002">
    <property type="protein sequence ID" value="PIN66769.1"/>
    <property type="molecule type" value="Genomic_DNA"/>
</dbReference>
<evidence type="ECO:0000313" key="14">
    <source>
        <dbReference type="Proteomes" id="UP000228888"/>
    </source>
</evidence>
<organism evidence="5 15">
    <name type="scientific">Huberarchaeum crystalense</name>
    <dbReference type="NCBI Taxonomy" id="2014257"/>
    <lineage>
        <taxon>Archaea</taxon>
        <taxon>Candidatus Huberarchaeota</taxon>
        <taxon>Candidatus Huberarchaeia</taxon>
        <taxon>Candidatus Huberarchaeales</taxon>
        <taxon>Candidatus Huberarchaeaceae</taxon>
        <taxon>Candidatus Huberarchaeum</taxon>
    </lineage>
</organism>
<dbReference type="EMBL" id="PFSX01000028">
    <property type="protein sequence ID" value="PJC01479.1"/>
    <property type="molecule type" value="Genomic_DNA"/>
</dbReference>
<dbReference type="EMBL" id="PEUT01000025">
    <property type="protein sequence ID" value="PIV13793.1"/>
    <property type="molecule type" value="Genomic_DNA"/>
</dbReference>
<dbReference type="PROSITE" id="PS50296">
    <property type="entry name" value="SUI1"/>
    <property type="match status" value="1"/>
</dbReference>
<evidence type="ECO:0000313" key="10">
    <source>
        <dbReference type="EMBL" id="PIY99924.1"/>
    </source>
</evidence>
<reference evidence="5 15" key="2">
    <citation type="submission" date="2017-09" db="EMBL/GenBank/DDBJ databases">
        <title>Depth-based differentiation of microbial function through sediment-hosted aquifers and enrichment of novel symbionts in the deep terrestrial subsurface.</title>
        <authorList>
            <person name="Probst A.J."/>
            <person name="Ladd B."/>
            <person name="Jarett J.K."/>
            <person name="Geller-Mcgrath D.E."/>
            <person name="Sieber C.M."/>
            <person name="Emerson J.B."/>
            <person name="Anantharaman K."/>
            <person name="Thomas B.C."/>
            <person name="Malmstrom R."/>
            <person name="Stieglmeier M."/>
            <person name="Klingl A."/>
            <person name="Woyke T."/>
            <person name="Ryan C.M."/>
            <person name="Banfield J.F."/>
        </authorList>
    </citation>
    <scope>NUCLEOTIDE SEQUENCE [LARGE SCALE GENOMIC DNA]</scope>
    <source>
        <strain evidence="7">CG02_land_8_20_14_3_00_31_209</strain>
        <strain evidence="6">CG03_land_8_20_14_0_80_31_114</strain>
        <strain evidence="8">CG17_big_fil_post_rev_8_21_14_2_50_31_73</strain>
        <strain evidence="5">CG18_big_fil_WC_8_21_14_2_50_31_19</strain>
        <strain evidence="10">CG_4_10_14_0_8_um_filter_31_133</strain>
        <strain evidence="9">CG_4_8_14_3_um_filter</strain>
        <strain evidence="12">CG_4_9_14_0_8_um_filter_31_21</strain>
        <strain evidence="11">CG_4_9_14_3_um_filter_31_125</strain>
    </source>
</reference>
<dbReference type="GO" id="GO:0006417">
    <property type="term" value="P:regulation of translation"/>
    <property type="evidence" value="ECO:0007669"/>
    <property type="project" value="UniProtKB-KW"/>
</dbReference>
<dbReference type="Proteomes" id="UP000231449">
    <property type="component" value="Unassembled WGS sequence"/>
</dbReference>
<accession>A0A2H9N3G1</accession>
<accession>A0A2G9LJR1</accession>
<dbReference type="Proteomes" id="UP000231232">
    <property type="component" value="Unassembled WGS sequence"/>
</dbReference>
<dbReference type="Proteomes" id="UP000229789">
    <property type="component" value="Unassembled WGS sequence"/>
</dbReference>
<dbReference type="GO" id="GO:0003743">
    <property type="term" value="F:translation initiation factor activity"/>
    <property type="evidence" value="ECO:0007669"/>
    <property type="project" value="InterPro"/>
</dbReference>
<reference evidence="13 14" key="1">
    <citation type="submission" date="2017-09" db="EMBL/GenBank/DDBJ databases">
        <title>Depth-based differentiation of microbial function through sediment-hosted aquifers and enrichment of novel symbionts in the deep terrestrial subsurface.</title>
        <authorList>
            <person name="Probst A.J."/>
            <person name="Ladd B."/>
            <person name="Jarett J.K."/>
            <person name="Geller-Mcgrath D.E."/>
            <person name="Sieber C.M.K."/>
            <person name="Emerson J.B."/>
            <person name="Anantharaman K."/>
            <person name="Thomas B.C."/>
            <person name="Malmstrom R."/>
            <person name="Stieglmeier M."/>
            <person name="Klingl A."/>
            <person name="Woyke T."/>
            <person name="Ryan C.M."/>
            <person name="Banfield J.F."/>
        </authorList>
    </citation>
    <scope>NUCLEOTIDE SEQUENCE [LARGE SCALE GENOMIC DNA]</scope>
</reference>
<dbReference type="SUPFAM" id="SSF55159">
    <property type="entry name" value="eIF1-like"/>
    <property type="match status" value="1"/>
</dbReference>
<evidence type="ECO:0000313" key="11">
    <source>
        <dbReference type="EMBL" id="PJB04052.1"/>
    </source>
</evidence>
<dbReference type="Pfam" id="PF01253">
    <property type="entry name" value="SUI1"/>
    <property type="match status" value="1"/>
</dbReference>
<evidence type="ECO:0000313" key="13">
    <source>
        <dbReference type="Proteomes" id="UP000228874"/>
    </source>
</evidence>
<dbReference type="GO" id="GO:0002188">
    <property type="term" value="P:translation reinitiation"/>
    <property type="evidence" value="ECO:0007669"/>
    <property type="project" value="TreeGrafter"/>
</dbReference>
<dbReference type="CDD" id="cd11567">
    <property type="entry name" value="YciH_like"/>
    <property type="match status" value="1"/>
</dbReference>
<dbReference type="GO" id="GO:0001731">
    <property type="term" value="P:formation of translation preinitiation complex"/>
    <property type="evidence" value="ECO:0007669"/>
    <property type="project" value="TreeGrafter"/>
</dbReference>
<dbReference type="EMBL" id="PETW01000031">
    <property type="protein sequence ID" value="PIV46361.1"/>
    <property type="molecule type" value="Genomic_DNA"/>
</dbReference>
<dbReference type="InterPro" id="IPR005872">
    <property type="entry name" value="SUI1_arc_bac"/>
</dbReference>
<dbReference type="EMBL" id="PFUW01000020">
    <property type="protein sequence ID" value="PJB04052.1"/>
    <property type="molecule type" value="Genomic_DNA"/>
</dbReference>
<dbReference type="InterPro" id="IPR036877">
    <property type="entry name" value="SUI1_dom_sf"/>
</dbReference>
<keyword evidence="3" id="KW-0648">Protein biosynthesis</keyword>
<evidence type="ECO:0000313" key="6">
    <source>
        <dbReference type="EMBL" id="PIV13793.1"/>
    </source>
</evidence>
<gene>
    <name evidence="12" type="ORF">CO072_01035</name>
    <name evidence="11" type="ORF">CO124_01280</name>
    <name evidence="7" type="ORF">COS22_01925</name>
    <name evidence="6" type="ORF">COS45_00950</name>
    <name evidence="8" type="ORF">COW47_00565</name>
    <name evidence="5" type="ORF">COW69_00530</name>
    <name evidence="10" type="ORF">COY63_00965</name>
    <name evidence="9" type="ORF">COZ66_02585</name>
</gene>
<evidence type="ECO:0000256" key="1">
    <source>
        <dbReference type="ARBA" id="ARBA00005422"/>
    </source>
</evidence>
<dbReference type="EMBL" id="PFFF01000015">
    <property type="protein sequence ID" value="PIV89856.1"/>
    <property type="molecule type" value="Genomic_DNA"/>
</dbReference>
<dbReference type="PANTHER" id="PTHR12789:SF0">
    <property type="entry name" value="DENSITY-REGULATED PROTEIN"/>
    <property type="match status" value="1"/>
</dbReference>
<evidence type="ECO:0000256" key="3">
    <source>
        <dbReference type="ARBA" id="ARBA00022917"/>
    </source>
</evidence>
<accession>A0A2H9PAE4</accession>
<comment type="caution">
    <text evidence="5">The sequence shown here is derived from an EMBL/GenBank/DDBJ whole genome shotgun (WGS) entry which is preliminary data.</text>
</comment>
<evidence type="ECO:0000313" key="8">
    <source>
        <dbReference type="EMBL" id="PIV89856.1"/>
    </source>
</evidence>
<dbReference type="PANTHER" id="PTHR12789">
    <property type="entry name" value="DENSITY-REGULATED PROTEIN HOMOLOG"/>
    <property type="match status" value="1"/>
</dbReference>
<name>A0A2G9LJR1_HUBC1</name>
<protein>
    <submittedName>
        <fullName evidence="5">Stress response translation initiation inhibitor YciH</fullName>
    </submittedName>
</protein>
<accession>A0A2H9M752</accession>
<dbReference type="Proteomes" id="UP000230477">
    <property type="component" value="Unassembled WGS sequence"/>
</dbReference>
<evidence type="ECO:0000313" key="7">
    <source>
        <dbReference type="EMBL" id="PIV46361.1"/>
    </source>
</evidence>
<dbReference type="Proteomes" id="UP000228874">
    <property type="component" value="Unassembled WGS sequence"/>
</dbReference>
<evidence type="ECO:0000313" key="5">
    <source>
        <dbReference type="EMBL" id="PIN66769.1"/>
    </source>
</evidence>
<dbReference type="Proteomes" id="UP000230713">
    <property type="component" value="Unassembled WGS sequence"/>
</dbReference>
<accession>A0A2H9M2L0</accession>
<dbReference type="GO" id="GO:0003729">
    <property type="term" value="F:mRNA binding"/>
    <property type="evidence" value="ECO:0007669"/>
    <property type="project" value="TreeGrafter"/>
</dbReference>
<accession>A0A2H9MMT5</accession>
<evidence type="ECO:0000313" key="9">
    <source>
        <dbReference type="EMBL" id="PIX27891.1"/>
    </source>
</evidence>
<accession>A0A2H9QT03</accession>
<dbReference type="InterPro" id="IPR001950">
    <property type="entry name" value="SUI1"/>
</dbReference>
<evidence type="ECO:0000313" key="15">
    <source>
        <dbReference type="Proteomes" id="UP000229789"/>
    </source>
</evidence>
<keyword evidence="2" id="KW-0810">Translation regulation</keyword>
<proteinExistence type="inferred from homology"/>
<dbReference type="Proteomes" id="UP000228989">
    <property type="component" value="Unassembled WGS sequence"/>
</dbReference>
<dbReference type="InterPro" id="IPR050318">
    <property type="entry name" value="DENR/SUI1_TIF"/>
</dbReference>